<dbReference type="Proteomes" id="UP000421791">
    <property type="component" value="Unassembled WGS sequence"/>
</dbReference>
<dbReference type="InterPro" id="IPR024401">
    <property type="entry name" value="WYL_prot"/>
</dbReference>
<sequence length="123" mass="14485">MTKIKEEHSFQRVRLMKQAAAIRQNNGMNRHDALVTAHRIGALIRQMHHGNVRFHYTRQDGSVRHAIGTLTGYEHSFHQPYIPRPENTFVVYYDIEAKGWRTFHAENFLDIDAEDEPEKTRTE</sequence>
<reference evidence="5 6" key="2">
    <citation type="journal article" date="2019" name="Nat. Med.">
        <title>A library of human gut bacterial isolates paired with longitudinal multiomics data enables mechanistic microbiome research.</title>
        <authorList>
            <person name="Poyet M."/>
            <person name="Groussin M."/>
            <person name="Gibbons S.M."/>
            <person name="Avila-Pacheco J."/>
            <person name="Jiang X."/>
            <person name="Kearney S.M."/>
            <person name="Perrotta A.R."/>
            <person name="Berdy B."/>
            <person name="Zhao S."/>
            <person name="Lieberman T.D."/>
            <person name="Swanson P.K."/>
            <person name="Smith M."/>
            <person name="Roesemann S."/>
            <person name="Alexander J.E."/>
            <person name="Rich S.A."/>
            <person name="Livny J."/>
            <person name="Vlamakis H."/>
            <person name="Clish C."/>
            <person name="Bullock K."/>
            <person name="Deik A."/>
            <person name="Scott J."/>
            <person name="Pierce K.A."/>
            <person name="Xavier R.J."/>
            <person name="Alm E.J."/>
        </authorList>
    </citation>
    <scope>NUCLEOTIDE SEQUENCE [LARGE SCALE GENOMIC DNA]</scope>
    <source>
        <strain evidence="3 6">BIOML-A2</strain>
        <strain evidence="2 5">BIOML-A6</strain>
    </source>
</reference>
<dbReference type="Proteomes" id="UP000095517">
    <property type="component" value="Unassembled WGS sequence"/>
</dbReference>
<evidence type="ECO:0000313" key="1">
    <source>
        <dbReference type="EMBL" id="CUN60423.1"/>
    </source>
</evidence>
<dbReference type="EMBL" id="VWAK01000001">
    <property type="protein sequence ID" value="KAA5233119.1"/>
    <property type="molecule type" value="Genomic_DNA"/>
</dbReference>
<reference evidence="1 4" key="1">
    <citation type="submission" date="2015-09" db="EMBL/GenBank/DDBJ databases">
        <authorList>
            <consortium name="Pathogen Informatics"/>
        </authorList>
    </citation>
    <scope>NUCLEOTIDE SEQUENCE [LARGE SCALE GENOMIC DNA]</scope>
    <source>
        <strain evidence="1 4">2789STDY5608840</strain>
    </source>
</reference>
<evidence type="ECO:0000313" key="5">
    <source>
        <dbReference type="Proteomes" id="UP000421791"/>
    </source>
</evidence>
<evidence type="ECO:0000313" key="2">
    <source>
        <dbReference type="EMBL" id="KAA5233119.1"/>
    </source>
</evidence>
<dbReference type="AlphaFoldDB" id="A0A173Y9T3"/>
<evidence type="ECO:0000313" key="6">
    <source>
        <dbReference type="Proteomes" id="UP000440198"/>
    </source>
</evidence>
<dbReference type="Proteomes" id="UP000440198">
    <property type="component" value="Unassembled WGS sequence"/>
</dbReference>
<protein>
    <submittedName>
        <fullName evidence="1">Protein of uncharacterized function (DUF2693)</fullName>
    </submittedName>
</protein>
<gene>
    <name evidence="1" type="ORF">ERS852397_00529</name>
    <name evidence="3" type="ORF">F2Z09_00975</name>
    <name evidence="2" type="ORF">F2Z22_00425</name>
</gene>
<dbReference type="Pfam" id="PF10902">
    <property type="entry name" value="WYL_2"/>
    <property type="match status" value="1"/>
</dbReference>
<keyword evidence="6" id="KW-1185">Reference proteome</keyword>
<name>A0A173Y9T3_9BACE</name>
<dbReference type="STRING" id="338188.ERS852397_00529"/>
<dbReference type="RefSeq" id="WP_007751571.1">
    <property type="nucleotide sequence ID" value="NZ_CABIXA010000002.1"/>
</dbReference>
<proteinExistence type="predicted"/>
<dbReference type="EMBL" id="VWAG01000001">
    <property type="protein sequence ID" value="KAA5260350.1"/>
    <property type="molecule type" value="Genomic_DNA"/>
</dbReference>
<dbReference type="GeneID" id="92988956"/>
<evidence type="ECO:0000313" key="3">
    <source>
        <dbReference type="EMBL" id="KAA5260350.1"/>
    </source>
</evidence>
<dbReference type="EMBL" id="CYZH01000002">
    <property type="protein sequence ID" value="CUN60423.1"/>
    <property type="molecule type" value="Genomic_DNA"/>
</dbReference>
<accession>A0A173Y9T3</accession>
<evidence type="ECO:0000313" key="4">
    <source>
        <dbReference type="Proteomes" id="UP000095517"/>
    </source>
</evidence>
<organism evidence="1 4">
    <name type="scientific">Bacteroides finegoldii</name>
    <dbReference type="NCBI Taxonomy" id="338188"/>
    <lineage>
        <taxon>Bacteria</taxon>
        <taxon>Pseudomonadati</taxon>
        <taxon>Bacteroidota</taxon>
        <taxon>Bacteroidia</taxon>
        <taxon>Bacteroidales</taxon>
        <taxon>Bacteroidaceae</taxon>
        <taxon>Bacteroides</taxon>
    </lineage>
</organism>